<dbReference type="Proteomes" id="UP000239156">
    <property type="component" value="Unassembled WGS sequence"/>
</dbReference>
<comment type="caution">
    <text evidence="3">The sequence shown here is derived from an EMBL/GenBank/DDBJ whole genome shotgun (WGS) entry which is preliminary data.</text>
</comment>
<dbReference type="VEuPathDB" id="FungiDB:PSHT_15072"/>
<feature type="non-terminal residue" evidence="3">
    <location>
        <position position="1"/>
    </location>
</feature>
<feature type="signal peptide" evidence="2">
    <location>
        <begin position="1"/>
        <end position="30"/>
    </location>
</feature>
<proteinExistence type="predicted"/>
<gene>
    <name evidence="3" type="ORF">PSTT_11277</name>
</gene>
<protein>
    <submittedName>
        <fullName evidence="3">Uncharacterized protein</fullName>
    </submittedName>
</protein>
<evidence type="ECO:0000313" key="3">
    <source>
        <dbReference type="EMBL" id="POW03136.1"/>
    </source>
</evidence>
<keyword evidence="4" id="KW-1185">Reference proteome</keyword>
<accession>A0A2S4V0T2</accession>
<sequence length="318" mass="35120">SIGGLIWRGSIVLSIAMMALISLNPSVVISTQTRSGAAKTPPPQSTKGAAGLTQGTPAGRLFATDDQAKWLCEMPSLHAAEKSVFPLFFKNCTDVAKRTGLKILAVHFQEMKDKTDIVTQPDSLISHGESLNVGENSIPQSVVQGWEQYTNGKYADEPGTYSCKTTPGERPCEFHKKEVVVVDLNRQLKAPPDEQRHTRRRLVMRRMVADRNPDPLMNRGPFFCTDDQAKWLCIMPKCYTRQKKSDCTDAAKRTGLTILAVHFQEMKDKTQIVVQGWEQIGNGKAADEPGLYSCKTTAGDRPFCNGCLYEGPNDQGLE</sequence>
<evidence type="ECO:0000256" key="1">
    <source>
        <dbReference type="SAM" id="MobiDB-lite"/>
    </source>
</evidence>
<dbReference type="AlphaFoldDB" id="A0A2S4V0T2"/>
<dbReference type="EMBL" id="PKSL01000130">
    <property type="protein sequence ID" value="POW03136.1"/>
    <property type="molecule type" value="Genomic_DNA"/>
</dbReference>
<dbReference type="VEuPathDB" id="FungiDB:PSTT_11277"/>
<feature type="region of interest" description="Disordered" evidence="1">
    <location>
        <begin position="33"/>
        <end position="56"/>
    </location>
</feature>
<reference evidence="3" key="1">
    <citation type="submission" date="2017-12" db="EMBL/GenBank/DDBJ databases">
        <title>Gene loss provides genomic basis for host adaptation in cereal stripe rust fungi.</title>
        <authorList>
            <person name="Xia C."/>
        </authorList>
    </citation>
    <scope>NUCLEOTIDE SEQUENCE [LARGE SCALE GENOMIC DNA]</scope>
    <source>
        <strain evidence="3">93-210</strain>
    </source>
</reference>
<dbReference type="VEuPathDB" id="FungiDB:PSHT_01921"/>
<feature type="chain" id="PRO_5015738931" evidence="2">
    <location>
        <begin position="31"/>
        <end position="318"/>
    </location>
</feature>
<evidence type="ECO:0000256" key="2">
    <source>
        <dbReference type="SAM" id="SignalP"/>
    </source>
</evidence>
<evidence type="ECO:0000313" key="4">
    <source>
        <dbReference type="Proteomes" id="UP000239156"/>
    </source>
</evidence>
<keyword evidence="2" id="KW-0732">Signal</keyword>
<name>A0A2S4V0T2_9BASI</name>
<organism evidence="3 4">
    <name type="scientific">Puccinia striiformis</name>
    <dbReference type="NCBI Taxonomy" id="27350"/>
    <lineage>
        <taxon>Eukaryota</taxon>
        <taxon>Fungi</taxon>
        <taxon>Dikarya</taxon>
        <taxon>Basidiomycota</taxon>
        <taxon>Pucciniomycotina</taxon>
        <taxon>Pucciniomycetes</taxon>
        <taxon>Pucciniales</taxon>
        <taxon>Pucciniaceae</taxon>
        <taxon>Puccinia</taxon>
    </lineage>
</organism>